<dbReference type="EMBL" id="DS546430">
    <property type="protein sequence ID" value="EDQ48428.1"/>
    <property type="molecule type" value="Genomic_DNA"/>
</dbReference>
<protein>
    <submittedName>
        <fullName evidence="1">Predicted protein</fullName>
    </submittedName>
</protein>
<feature type="non-terminal residue" evidence="1">
    <location>
        <position position="409"/>
    </location>
</feature>
<evidence type="ECO:0000313" key="1">
    <source>
        <dbReference type="EMBL" id="EDQ48428.1"/>
    </source>
</evidence>
<name>A9U7C5_PHYPA</name>
<organism>
    <name type="scientific">Physcomitrium patens</name>
    <name type="common">Spreading-leaved earth moss</name>
    <name type="synonym">Physcomitrella patens</name>
    <dbReference type="NCBI Taxonomy" id="3218"/>
    <lineage>
        <taxon>Eukaryota</taxon>
        <taxon>Viridiplantae</taxon>
        <taxon>Streptophyta</taxon>
        <taxon>Embryophyta</taxon>
        <taxon>Bryophyta</taxon>
        <taxon>Bryophytina</taxon>
        <taxon>Bryopsida</taxon>
        <taxon>Funariidae</taxon>
        <taxon>Funariales</taxon>
        <taxon>Funariaceae</taxon>
        <taxon>Physcomitrium</taxon>
    </lineage>
</organism>
<gene>
    <name evidence="1" type="ORF">PHYPADRAFT_103815</name>
</gene>
<reference evidence="1" key="1">
    <citation type="journal article" date="2008" name="Science">
        <title>The Physcomitrella genome reveals evolutionary insights into the conquest of land by plants.</title>
        <authorList>
            <person name="Rensing S."/>
            <person name="Lang D."/>
            <person name="Zimmer A."/>
            <person name="Terry A."/>
            <person name="Salamov A."/>
            <person name="Shapiro H."/>
            <person name="Nishiyama T."/>
            <person name="Perroud P.-F."/>
            <person name="Lindquist E."/>
            <person name="Kamisugi Y."/>
            <person name="Tanahashi T."/>
            <person name="Sakakibara K."/>
            <person name="Fujita T."/>
            <person name="Oishi K."/>
            <person name="Shin-I T."/>
            <person name="Kuroki Y."/>
            <person name="Toyoda A."/>
            <person name="Suzuki Y."/>
            <person name="Hashimoto A."/>
            <person name="Yamaguchi K."/>
            <person name="Sugano A."/>
            <person name="Kohara Y."/>
            <person name="Fujiyama A."/>
            <person name="Anterola A."/>
            <person name="Aoki S."/>
            <person name="Ashton N."/>
            <person name="Barbazuk W.B."/>
            <person name="Barker E."/>
            <person name="Bennetzen J."/>
            <person name="Bezanilla M."/>
            <person name="Blankenship R."/>
            <person name="Cho S.H."/>
            <person name="Dutcher S."/>
            <person name="Estelle M."/>
            <person name="Fawcett J.A."/>
            <person name="Gundlach H."/>
            <person name="Hanada K."/>
            <person name="Heyl A."/>
            <person name="Hicks K.A."/>
            <person name="Hugh J."/>
            <person name="Lohr M."/>
            <person name="Mayer K."/>
            <person name="Melkozernov A."/>
            <person name="Murata T."/>
            <person name="Nelson D."/>
            <person name="Pils B."/>
            <person name="Prigge M."/>
            <person name="Reiss B."/>
            <person name="Renner T."/>
            <person name="Rombauts S."/>
            <person name="Rushton P."/>
            <person name="Sanderfoot A."/>
            <person name="Schween G."/>
            <person name="Shiu S.-H."/>
            <person name="Stueber K."/>
            <person name="Theodoulou F.L."/>
            <person name="Tu H."/>
            <person name="Van de Peer Y."/>
            <person name="Verrier P.J."/>
            <person name="Waters E."/>
            <person name="Wood A."/>
            <person name="Yang L."/>
            <person name="Cove D."/>
            <person name="Cuming A."/>
            <person name="Hasebe M."/>
            <person name="Lucas S."/>
            <person name="Mishler D.B."/>
            <person name="Reski R."/>
            <person name="Grigoriev I."/>
            <person name="Quatrano R.S."/>
            <person name="Boore J.L."/>
        </authorList>
    </citation>
    <scope>NUCLEOTIDE SEQUENCE [LARGE SCALE GENOMIC DNA]</scope>
</reference>
<accession>A9U7C5</accession>
<dbReference type="AlphaFoldDB" id="A9U7C5"/>
<proteinExistence type="predicted"/>
<sequence length="409" mass="43131">MVKSFLGIALGFGISAAFAGTLTTPLPGSLWVANDNTQQTAIGPTPVGNTTPTKPSWAVVQWSTRDPVYSPGPFRYPYNSIPYSSFQGSNDLWTLSNSTAAVSYDKVNAPWLNGVYTLSLNGVPTLACGDEYDLLLQPKGPLSSYGPNAAGSPDGIQVSKPLANLSSLSFSGGVEASYEEVQFKCPSTTPFHLNNATYVVGLFLKNTHDGKNFFYQIFLRDSRITNPTDLGVDLEGFTDGVSIGVNDSIRRISPASPVLIPNGGRIAYISVNILPRLGAVLSRGWIVTPAGSTFTYDNNLNNWRVEGVYIGNMLAVDVLDVRVDRHGADHQARADLGAGVAAGDHAQHLALAGGQAVRLVGRAALGLGALGLVEALQQPARQAGSDGCAAIGHLQHGLRIVAEPGVLDE</sequence>